<proteinExistence type="predicted"/>
<dbReference type="SUPFAM" id="SSF57783">
    <property type="entry name" value="Zinc beta-ribbon"/>
    <property type="match status" value="1"/>
</dbReference>
<evidence type="ECO:0008006" key="2">
    <source>
        <dbReference type="Google" id="ProtNLM"/>
    </source>
</evidence>
<dbReference type="Gene3D" id="3.90.580.10">
    <property type="entry name" value="Zinc finger, CHC2-type domain"/>
    <property type="match status" value="1"/>
</dbReference>
<dbReference type="EMBL" id="LAZR01000467">
    <property type="protein sequence ID" value="KKN67713.1"/>
    <property type="molecule type" value="Genomic_DNA"/>
</dbReference>
<evidence type="ECO:0000313" key="1">
    <source>
        <dbReference type="EMBL" id="KKN67713.1"/>
    </source>
</evidence>
<dbReference type="AlphaFoldDB" id="A0A0F9VPJ3"/>
<dbReference type="GO" id="GO:0008270">
    <property type="term" value="F:zinc ion binding"/>
    <property type="evidence" value="ECO:0007669"/>
    <property type="project" value="InterPro"/>
</dbReference>
<name>A0A0F9VPJ3_9ZZZZ</name>
<dbReference type="GO" id="GO:0006260">
    <property type="term" value="P:DNA replication"/>
    <property type="evidence" value="ECO:0007669"/>
    <property type="project" value="InterPro"/>
</dbReference>
<accession>A0A0F9VPJ3</accession>
<gene>
    <name evidence="1" type="ORF">LCGC14_0458610</name>
</gene>
<protein>
    <recommendedName>
        <fullName evidence="2">Zinc finger CHC2-type domain-containing protein</fullName>
    </recommendedName>
</protein>
<organism evidence="1">
    <name type="scientific">marine sediment metagenome</name>
    <dbReference type="NCBI Taxonomy" id="412755"/>
    <lineage>
        <taxon>unclassified sequences</taxon>
        <taxon>metagenomes</taxon>
        <taxon>ecological metagenomes</taxon>
    </lineage>
</organism>
<reference evidence="1" key="1">
    <citation type="journal article" date="2015" name="Nature">
        <title>Complex archaea that bridge the gap between prokaryotes and eukaryotes.</title>
        <authorList>
            <person name="Spang A."/>
            <person name="Saw J.H."/>
            <person name="Jorgensen S.L."/>
            <person name="Zaremba-Niedzwiedzka K."/>
            <person name="Martijn J."/>
            <person name="Lind A.E."/>
            <person name="van Eijk R."/>
            <person name="Schleper C."/>
            <person name="Guy L."/>
            <person name="Ettema T.J."/>
        </authorList>
    </citation>
    <scope>NUCLEOTIDE SEQUENCE</scope>
</reference>
<sequence>MSEFDIISYLESKDIEFWDSGKNVTQGWINIRCVFPHCDDHSNHLGISPDRFFNCYICSETGHVTKVVREIEQCSWDRAEKIVKSFREDDLPQSFDNLPQAKINDCILPKGISKNFNDLYKQYFKKRNYNLNYLIHKYDLYEGGIIGDYKFRIIIPFYLDNELITFSSLDITGKQELKHKHNPDDNAIIPIKHTIYGIDSCTNEMILVESCTDKWNMGNGSGSTSGKKVTHEQINLIVGKGIKKVLLIPDSDSIWEWEKVGNKLSGLVCSVEMIELETGDPADLSEDMVKRIRNDFFKKGD</sequence>
<comment type="caution">
    <text evidence="1">The sequence shown here is derived from an EMBL/GenBank/DDBJ whole genome shotgun (WGS) entry which is preliminary data.</text>
</comment>
<dbReference type="InterPro" id="IPR036977">
    <property type="entry name" value="DNA_primase_Znf_CHC2"/>
</dbReference>
<dbReference type="GO" id="GO:0003677">
    <property type="term" value="F:DNA binding"/>
    <property type="evidence" value="ECO:0007669"/>
    <property type="project" value="InterPro"/>
</dbReference>